<sequence>MVNISVGFIVSFFVTMLIVRYSHFHAKFSADTDLEGAQKFHSRAVPRIGGLGLAIAMIVGAIALEFSAAPQFREYVLLLIASLPAFLGGLVEDLTKNVSPRSRLIATMASALLAIWLLDARIVRVDIFYIDKLFSIYLVSLLITAVAVAGLANAVNIIDGFNGLAAIVATMMLLSISYVAFRNNDGFIMSAALLLAGGLLGFFIWNFPAGLIFLGDGGAYLVGFVIAELAVLLVKRNPGVSAWYPVLMLIYPLFETVFSIYRKKFLRGISPGIPDGIHLHMLVYKRLMRWAVGSKEDRHRLRRNSFTSPYLWLLSLLAVLPATLFWRNPIALIFFSFAFVFTYVWLYWSIVRFQSPRWMIVRKKK</sequence>
<comment type="caution">
    <text evidence="9">The sequence shown here is derived from an EMBL/GenBank/DDBJ whole genome shotgun (WGS) entry which is preliminary data.</text>
</comment>
<keyword evidence="6 8" id="KW-0472">Membrane</keyword>
<dbReference type="AlphaFoldDB" id="A0AB72X7M8"/>
<evidence type="ECO:0000313" key="9">
    <source>
        <dbReference type="EMBL" id="CAJ0744084.1"/>
    </source>
</evidence>
<protein>
    <submittedName>
        <fullName evidence="9">Undecaprenyl-phosphate N-acetylglucosaminyl 1-phosphate transferase</fullName>
        <ecNumber evidence="9">2.7.8.33</ecNumber>
    </submittedName>
</protein>
<feature type="transmembrane region" description="Helical" evidence="8">
    <location>
        <begin position="161"/>
        <end position="181"/>
    </location>
</feature>
<feature type="transmembrane region" description="Helical" evidence="8">
    <location>
        <begin position="104"/>
        <end position="122"/>
    </location>
</feature>
<feature type="binding site" evidence="7">
    <location>
        <position position="156"/>
    </location>
    <ligand>
        <name>Mg(2+)</name>
        <dbReference type="ChEBI" id="CHEBI:18420"/>
    </ligand>
</feature>
<feature type="transmembrane region" description="Helical" evidence="8">
    <location>
        <begin position="240"/>
        <end position="261"/>
    </location>
</feature>
<feature type="binding site" evidence="7">
    <location>
        <position position="216"/>
    </location>
    <ligand>
        <name>Mg(2+)</name>
        <dbReference type="ChEBI" id="CHEBI:18420"/>
    </ligand>
</feature>
<keyword evidence="10" id="KW-1185">Reference proteome</keyword>
<name>A0AB72X7M8_9RALS</name>
<comment type="cofactor">
    <cofactor evidence="7">
        <name>Mg(2+)</name>
        <dbReference type="ChEBI" id="CHEBI:18420"/>
    </cofactor>
</comment>
<feature type="transmembrane region" description="Helical" evidence="8">
    <location>
        <begin position="332"/>
        <end position="353"/>
    </location>
</feature>
<dbReference type="Proteomes" id="UP001189225">
    <property type="component" value="Unassembled WGS sequence"/>
</dbReference>
<dbReference type="GO" id="GO:0009103">
    <property type="term" value="P:lipopolysaccharide biosynthetic process"/>
    <property type="evidence" value="ECO:0007669"/>
    <property type="project" value="TreeGrafter"/>
</dbReference>
<dbReference type="GO" id="GO:0036380">
    <property type="term" value="F:UDP-N-acetylglucosamine-undecaprenyl-phosphate N-acetylglucosaminephosphotransferase activity"/>
    <property type="evidence" value="ECO:0007669"/>
    <property type="project" value="UniProtKB-EC"/>
</dbReference>
<feature type="transmembrane region" description="Helical" evidence="8">
    <location>
        <begin position="217"/>
        <end position="234"/>
    </location>
</feature>
<dbReference type="RefSeq" id="WP_316888308.1">
    <property type="nucleotide sequence ID" value="NZ_CATWAR010000001.1"/>
</dbReference>
<comment type="subcellular location">
    <subcellularLocation>
        <location evidence="1">Cell membrane</location>
        <topology evidence="1">Multi-pass membrane protein</topology>
    </subcellularLocation>
</comment>
<proteinExistence type="predicted"/>
<keyword evidence="4 8" id="KW-0812">Transmembrane</keyword>
<accession>A0AB72X7M8</accession>
<dbReference type="InterPro" id="IPR000715">
    <property type="entry name" value="Glycosyl_transferase_4"/>
</dbReference>
<evidence type="ECO:0000256" key="5">
    <source>
        <dbReference type="ARBA" id="ARBA00022989"/>
    </source>
</evidence>
<dbReference type="EMBL" id="CATWHI010000006">
    <property type="protein sequence ID" value="CAJ0744084.1"/>
    <property type="molecule type" value="Genomic_DNA"/>
</dbReference>
<dbReference type="GO" id="GO:0044038">
    <property type="term" value="P:cell wall macromolecule biosynthetic process"/>
    <property type="evidence" value="ECO:0007669"/>
    <property type="project" value="TreeGrafter"/>
</dbReference>
<dbReference type="PANTHER" id="PTHR22926:SF3">
    <property type="entry name" value="UNDECAPRENYL-PHOSPHATE ALPHA-N-ACETYLGLUCOSAMINYL 1-PHOSPHATE TRANSFERASE"/>
    <property type="match status" value="1"/>
</dbReference>
<feature type="transmembrane region" description="Helical" evidence="8">
    <location>
        <begin position="310"/>
        <end position="326"/>
    </location>
</feature>
<dbReference type="GO" id="GO:0005886">
    <property type="term" value="C:plasma membrane"/>
    <property type="evidence" value="ECO:0007669"/>
    <property type="project" value="UniProtKB-SubCell"/>
</dbReference>
<dbReference type="GO" id="GO:0071555">
    <property type="term" value="P:cell wall organization"/>
    <property type="evidence" value="ECO:0007669"/>
    <property type="project" value="TreeGrafter"/>
</dbReference>
<dbReference type="GO" id="GO:0046872">
    <property type="term" value="F:metal ion binding"/>
    <property type="evidence" value="ECO:0007669"/>
    <property type="project" value="UniProtKB-KW"/>
</dbReference>
<keyword evidence="7" id="KW-0460">Magnesium</keyword>
<evidence type="ECO:0000256" key="3">
    <source>
        <dbReference type="ARBA" id="ARBA00022679"/>
    </source>
</evidence>
<dbReference type="EC" id="2.7.8.33" evidence="9"/>
<gene>
    <name evidence="9" type="primary">tagO</name>
    <name evidence="9" type="ORF">R16034_04099</name>
</gene>
<feature type="transmembrane region" description="Helical" evidence="8">
    <location>
        <begin position="187"/>
        <end position="205"/>
    </location>
</feature>
<keyword evidence="3 9" id="KW-0808">Transferase</keyword>
<evidence type="ECO:0000256" key="2">
    <source>
        <dbReference type="ARBA" id="ARBA00022475"/>
    </source>
</evidence>
<evidence type="ECO:0000256" key="7">
    <source>
        <dbReference type="PIRSR" id="PIRSR600715-1"/>
    </source>
</evidence>
<keyword evidence="7" id="KW-0479">Metal-binding</keyword>
<evidence type="ECO:0000313" key="10">
    <source>
        <dbReference type="Proteomes" id="UP001189225"/>
    </source>
</evidence>
<dbReference type="PANTHER" id="PTHR22926">
    <property type="entry name" value="PHOSPHO-N-ACETYLMURAMOYL-PENTAPEPTIDE-TRANSFERASE"/>
    <property type="match status" value="1"/>
</dbReference>
<keyword evidence="5 8" id="KW-1133">Transmembrane helix</keyword>
<keyword evidence="2" id="KW-1003">Cell membrane</keyword>
<reference evidence="9 10" key="1">
    <citation type="submission" date="2023-07" db="EMBL/GenBank/DDBJ databases">
        <authorList>
            <person name="Peeters C."/>
        </authorList>
    </citation>
    <scope>NUCLEOTIDE SEQUENCE [LARGE SCALE GENOMIC DNA]</scope>
    <source>
        <strain evidence="9 10">R-16034</strain>
    </source>
</reference>
<organism evidence="9 10">
    <name type="scientific">Ralstonia edaphi</name>
    <dbReference type="NCBI Taxonomy" id="3058599"/>
    <lineage>
        <taxon>Bacteria</taxon>
        <taxon>Pseudomonadati</taxon>
        <taxon>Pseudomonadota</taxon>
        <taxon>Betaproteobacteria</taxon>
        <taxon>Burkholderiales</taxon>
        <taxon>Burkholderiaceae</taxon>
        <taxon>Ralstonia</taxon>
    </lineage>
</organism>
<evidence type="ECO:0000256" key="6">
    <source>
        <dbReference type="ARBA" id="ARBA00023136"/>
    </source>
</evidence>
<evidence type="ECO:0000256" key="8">
    <source>
        <dbReference type="SAM" id="Phobius"/>
    </source>
</evidence>
<feature type="transmembrane region" description="Helical" evidence="8">
    <location>
        <begin position="134"/>
        <end position="154"/>
    </location>
</feature>
<dbReference type="CDD" id="cd06912">
    <property type="entry name" value="GT_MraY_like"/>
    <property type="match status" value="1"/>
</dbReference>
<evidence type="ECO:0000256" key="1">
    <source>
        <dbReference type="ARBA" id="ARBA00004651"/>
    </source>
</evidence>
<evidence type="ECO:0000256" key="4">
    <source>
        <dbReference type="ARBA" id="ARBA00022692"/>
    </source>
</evidence>
<feature type="transmembrane region" description="Helical" evidence="8">
    <location>
        <begin position="6"/>
        <end position="23"/>
    </location>
</feature>
<dbReference type="Pfam" id="PF00953">
    <property type="entry name" value="Glycos_transf_4"/>
    <property type="match status" value="1"/>
</dbReference>
<feature type="transmembrane region" description="Helical" evidence="8">
    <location>
        <begin position="75"/>
        <end position="92"/>
    </location>
</feature>
<feature type="transmembrane region" description="Helical" evidence="8">
    <location>
        <begin position="44"/>
        <end position="63"/>
    </location>
</feature>